<reference evidence="10 11" key="1">
    <citation type="submission" date="2018-06" db="EMBL/GenBank/DDBJ databases">
        <title>Draft Whole-Genome Sequence of the purple photosynthetic bacterium Rhodospeudomonas palustris XCP.</title>
        <authorList>
            <person name="Rayyan A."/>
            <person name="Meyer T.E."/>
            <person name="Kyndt J.A."/>
        </authorList>
    </citation>
    <scope>NUCLEOTIDE SEQUENCE [LARGE SCALE GENOMIC DNA]</scope>
    <source>
        <strain evidence="10 11">XCP</strain>
    </source>
</reference>
<dbReference type="FunFam" id="3.40.50.970:FF:000007">
    <property type="entry name" value="Acetolactate synthase"/>
    <property type="match status" value="1"/>
</dbReference>
<dbReference type="GO" id="GO:0003984">
    <property type="term" value="F:acetolactate synthase activity"/>
    <property type="evidence" value="ECO:0007669"/>
    <property type="project" value="TreeGrafter"/>
</dbReference>
<protein>
    <submittedName>
        <fullName evidence="10">Thiamine pyrophosphate-binding protein</fullName>
    </submittedName>
</protein>
<dbReference type="InterPro" id="IPR012000">
    <property type="entry name" value="Thiamin_PyroP_enz_cen_dom"/>
</dbReference>
<dbReference type="InterPro" id="IPR029035">
    <property type="entry name" value="DHS-like_NAD/FAD-binding_dom"/>
</dbReference>
<feature type="domain" description="Thiamine pyrophosphate enzyme N-terminal TPP-binding" evidence="9">
    <location>
        <begin position="13"/>
        <end position="128"/>
    </location>
</feature>
<comment type="cofactor">
    <cofactor evidence="1">
        <name>Mg(2+)</name>
        <dbReference type="ChEBI" id="CHEBI:18420"/>
    </cofactor>
</comment>
<dbReference type="GO" id="GO:0000287">
    <property type="term" value="F:magnesium ion binding"/>
    <property type="evidence" value="ECO:0007669"/>
    <property type="project" value="InterPro"/>
</dbReference>
<evidence type="ECO:0000256" key="5">
    <source>
        <dbReference type="ARBA" id="ARBA00023052"/>
    </source>
</evidence>
<dbReference type="Pfam" id="PF02776">
    <property type="entry name" value="TPP_enzyme_N"/>
    <property type="match status" value="1"/>
</dbReference>
<dbReference type="AlphaFoldDB" id="A0A323UEY5"/>
<keyword evidence="4" id="KW-0479">Metal-binding</keyword>
<evidence type="ECO:0000256" key="2">
    <source>
        <dbReference type="ARBA" id="ARBA00001964"/>
    </source>
</evidence>
<feature type="domain" description="Thiamine pyrophosphate enzyme TPP-binding" evidence="8">
    <location>
        <begin position="395"/>
        <end position="543"/>
    </location>
</feature>
<evidence type="ECO:0000259" key="8">
    <source>
        <dbReference type="Pfam" id="PF02775"/>
    </source>
</evidence>
<evidence type="ECO:0000313" key="10">
    <source>
        <dbReference type="EMBL" id="PZA10713.1"/>
    </source>
</evidence>
<organism evidence="10 11">
    <name type="scientific">Rhodopseudomonas palustris</name>
    <dbReference type="NCBI Taxonomy" id="1076"/>
    <lineage>
        <taxon>Bacteria</taxon>
        <taxon>Pseudomonadati</taxon>
        <taxon>Pseudomonadota</taxon>
        <taxon>Alphaproteobacteria</taxon>
        <taxon>Hyphomicrobiales</taxon>
        <taxon>Nitrobacteraceae</taxon>
        <taxon>Rhodopseudomonas</taxon>
    </lineage>
</organism>
<dbReference type="Pfam" id="PF00205">
    <property type="entry name" value="TPP_enzyme_M"/>
    <property type="match status" value="1"/>
</dbReference>
<dbReference type="InterPro" id="IPR012001">
    <property type="entry name" value="Thiamin_PyroP_enz_TPP-bd_dom"/>
</dbReference>
<dbReference type="InterPro" id="IPR045229">
    <property type="entry name" value="TPP_enz"/>
</dbReference>
<sequence length="582" mass="61927">MSAATSSAGDWLEGGELLARTLRDAGVDTVFALHGGHLESFYRGCIANEIRLIDFRHESSAGHAADGYARATGKLGVCVITAGPGFTNGVTAILNAQLDSIPTLFIVGSPPLREAETNALQGGVDQIAVTLPMVKYAHRITNTERIPDLTALAIRKATTGRRGAVLLDVPIDVLHMRAHKDDVRPAHGLNIHPRPAPHPDEIKTAIAILKASERPVIVVGGEARYSDCRDDLVALAEATQIPVVSNTRGMGVFPSSHPLNGQVVGNLALLSAQRPDAALLLGTRFGFRLAGRSTAFFPEDAKLIQVHSDAAELGRLRHVELPIVADVGAALTTLRAAAAAEAWPQRPAWIGAVTAAPTKMRGMFPDKQGPKGIHPFWAAEAAVRAAGPDAAIVLDGGEAASWAAFHLRTNQPGHVQGVGYLGCLGTGPGQSIGTQVVDPDKRVMQITGDGAMGFHIQEFDTMSRHRLPICTIVLNNEIWGMSIHGQQIMYGANYSAISELRGTNYASVAAAFGCHAERVTEFDEIEPAIARAYASGRPSCIEIMIDPDVVHPVTVAALGTISDEKREIMIPYYENIPIRPQA</sequence>
<dbReference type="OrthoDB" id="4494979at2"/>
<dbReference type="InterPro" id="IPR000399">
    <property type="entry name" value="TPP-bd_CS"/>
</dbReference>
<dbReference type="Gene3D" id="3.40.50.970">
    <property type="match status" value="2"/>
</dbReference>
<dbReference type="PANTHER" id="PTHR18968">
    <property type="entry name" value="THIAMINE PYROPHOSPHATE ENZYMES"/>
    <property type="match status" value="1"/>
</dbReference>
<evidence type="ECO:0000256" key="4">
    <source>
        <dbReference type="ARBA" id="ARBA00022723"/>
    </source>
</evidence>
<dbReference type="Gene3D" id="3.40.50.1220">
    <property type="entry name" value="TPP-binding domain"/>
    <property type="match status" value="1"/>
</dbReference>
<dbReference type="RefSeq" id="WP_110786809.1">
    <property type="nucleotide sequence ID" value="NZ_QKQS01000023.1"/>
</dbReference>
<dbReference type="GO" id="GO:0009097">
    <property type="term" value="P:isoleucine biosynthetic process"/>
    <property type="evidence" value="ECO:0007669"/>
    <property type="project" value="TreeGrafter"/>
</dbReference>
<dbReference type="EMBL" id="QKQS01000023">
    <property type="protein sequence ID" value="PZA10713.1"/>
    <property type="molecule type" value="Genomic_DNA"/>
</dbReference>
<dbReference type="PROSITE" id="PS00187">
    <property type="entry name" value="TPP_ENZYMES"/>
    <property type="match status" value="1"/>
</dbReference>
<evidence type="ECO:0000256" key="6">
    <source>
        <dbReference type="RuleBase" id="RU362132"/>
    </source>
</evidence>
<proteinExistence type="inferred from homology"/>
<evidence type="ECO:0000256" key="1">
    <source>
        <dbReference type="ARBA" id="ARBA00001946"/>
    </source>
</evidence>
<feature type="domain" description="Thiamine pyrophosphate enzyme central" evidence="7">
    <location>
        <begin position="202"/>
        <end position="334"/>
    </location>
</feature>
<dbReference type="GO" id="GO:0009099">
    <property type="term" value="P:L-valine biosynthetic process"/>
    <property type="evidence" value="ECO:0007669"/>
    <property type="project" value="TreeGrafter"/>
</dbReference>
<dbReference type="InterPro" id="IPR029061">
    <property type="entry name" value="THDP-binding"/>
</dbReference>
<dbReference type="CDD" id="cd07035">
    <property type="entry name" value="TPP_PYR_POX_like"/>
    <property type="match status" value="1"/>
</dbReference>
<evidence type="ECO:0000259" key="7">
    <source>
        <dbReference type="Pfam" id="PF00205"/>
    </source>
</evidence>
<evidence type="ECO:0000313" key="11">
    <source>
        <dbReference type="Proteomes" id="UP000248134"/>
    </source>
</evidence>
<dbReference type="Proteomes" id="UP000248134">
    <property type="component" value="Unassembled WGS sequence"/>
</dbReference>
<gene>
    <name evidence="10" type="ORF">DNX69_15295</name>
</gene>
<dbReference type="SUPFAM" id="SSF52518">
    <property type="entry name" value="Thiamin diphosphate-binding fold (THDP-binding)"/>
    <property type="match status" value="2"/>
</dbReference>
<evidence type="ECO:0000256" key="3">
    <source>
        <dbReference type="ARBA" id="ARBA00007812"/>
    </source>
</evidence>
<dbReference type="GO" id="GO:0030976">
    <property type="term" value="F:thiamine pyrophosphate binding"/>
    <property type="evidence" value="ECO:0007669"/>
    <property type="project" value="InterPro"/>
</dbReference>
<comment type="cofactor">
    <cofactor evidence="2">
        <name>thiamine diphosphate</name>
        <dbReference type="ChEBI" id="CHEBI:58937"/>
    </cofactor>
</comment>
<keyword evidence="5 6" id="KW-0786">Thiamine pyrophosphate</keyword>
<dbReference type="GO" id="GO:0005948">
    <property type="term" value="C:acetolactate synthase complex"/>
    <property type="evidence" value="ECO:0007669"/>
    <property type="project" value="TreeGrafter"/>
</dbReference>
<dbReference type="CDD" id="cd02004">
    <property type="entry name" value="TPP_BZL_OCoD_HPCL"/>
    <property type="match status" value="1"/>
</dbReference>
<evidence type="ECO:0000259" key="9">
    <source>
        <dbReference type="Pfam" id="PF02776"/>
    </source>
</evidence>
<accession>A0A323UEY5</accession>
<name>A0A323UEY5_RHOPL</name>
<dbReference type="GO" id="GO:0050660">
    <property type="term" value="F:flavin adenine dinucleotide binding"/>
    <property type="evidence" value="ECO:0007669"/>
    <property type="project" value="TreeGrafter"/>
</dbReference>
<dbReference type="SUPFAM" id="SSF52467">
    <property type="entry name" value="DHS-like NAD/FAD-binding domain"/>
    <property type="match status" value="1"/>
</dbReference>
<dbReference type="Pfam" id="PF02775">
    <property type="entry name" value="TPP_enzyme_C"/>
    <property type="match status" value="1"/>
</dbReference>
<comment type="caution">
    <text evidence="10">The sequence shown here is derived from an EMBL/GenBank/DDBJ whole genome shotgun (WGS) entry which is preliminary data.</text>
</comment>
<dbReference type="PANTHER" id="PTHR18968:SF166">
    <property type="entry name" value="2-HYDROXYACYL-COA LYASE 2"/>
    <property type="match status" value="1"/>
</dbReference>
<dbReference type="InterPro" id="IPR011766">
    <property type="entry name" value="TPP_enzyme_TPP-bd"/>
</dbReference>
<comment type="similarity">
    <text evidence="3 6">Belongs to the TPP enzyme family.</text>
</comment>